<dbReference type="VEuPathDB" id="VectorBase:LOC119179884"/>
<dbReference type="AlphaFoldDB" id="A0A6M2D4H9"/>
<dbReference type="OrthoDB" id="6487513at2759"/>
<organism evidence="2">
    <name type="scientific">Rhipicephalus microplus</name>
    <name type="common">Cattle tick</name>
    <name type="synonym">Boophilus microplus</name>
    <dbReference type="NCBI Taxonomy" id="6941"/>
    <lineage>
        <taxon>Eukaryota</taxon>
        <taxon>Metazoa</taxon>
        <taxon>Ecdysozoa</taxon>
        <taxon>Arthropoda</taxon>
        <taxon>Chelicerata</taxon>
        <taxon>Arachnida</taxon>
        <taxon>Acari</taxon>
        <taxon>Parasitiformes</taxon>
        <taxon>Ixodida</taxon>
        <taxon>Ixodoidea</taxon>
        <taxon>Ixodidae</taxon>
        <taxon>Rhipicephalinae</taxon>
        <taxon>Rhipicephalus</taxon>
        <taxon>Boophilus</taxon>
    </lineage>
</organism>
<reference evidence="2" key="1">
    <citation type="submission" date="2019-09" db="EMBL/GenBank/DDBJ databases">
        <title>Organ-specific transcriptomic study of the physiology of the cattle tick, Rhipicephalus microplus.</title>
        <authorList>
            <person name="Tirloni L."/>
            <person name="Braz G."/>
            <person name="Gandara A.C.P."/>
            <person name="Sabadin G.A."/>
            <person name="da Silva R.M."/>
            <person name="Guizzo M.G."/>
            <person name="Machado J.A."/>
            <person name="Costa E.P."/>
            <person name="Gomes H.F."/>
            <person name="Moraes J."/>
            <person name="Mota M.B.S."/>
            <person name="Mesquita R.D."/>
            <person name="Alvarenga P.H."/>
            <person name="Alves F."/>
            <person name="Seixas A."/>
            <person name="da Fonseca R.N."/>
            <person name="Fogaca A."/>
            <person name="Logullo C."/>
            <person name="Tanaka A."/>
            <person name="Daffre S."/>
            <person name="Termignoni C."/>
            <person name="Vaz I.S.Jr."/>
            <person name="Oliveira P.L."/>
            <person name="Ribeiro J.M."/>
        </authorList>
    </citation>
    <scope>NUCLEOTIDE SEQUENCE</scope>
    <source>
        <strain evidence="2">Porto Alegre</strain>
    </source>
</reference>
<evidence type="ECO:0000313" key="2">
    <source>
        <dbReference type="EMBL" id="NOV40704.1"/>
    </source>
</evidence>
<protein>
    <submittedName>
        <fullName evidence="2">Putative conserved secreted protein</fullName>
    </submittedName>
</protein>
<sequence length="285" mass="30439">MKLSTLVATAFLAFLVVQSANGMFLTSFALLPVSAITSIGGIAGVKLAIAMKLLDRLGWFKISRYGVGLRAGIESNKLPDRVVPRPDPKGFFSGPTISVPIAALPYLIGGARQKPLSLRLPVKDFKMLANATTNFDSPKVKFSSSGSASVKGDKATVLNASSALKSPFVNVEGKHAAIIRGRRSSIETDPNVIKNAISLVRELDTNHCILRLSCEVSADPASYGRYGHRVASFMRSLGPVGKDSAFVDFEKAYHRGRSSGIPACIQAYSSCKVDLRAMVSFVQSS</sequence>
<name>A0A6M2D4H9_RHIMP</name>
<keyword evidence="1" id="KW-0812">Transmembrane</keyword>
<feature type="transmembrane region" description="Helical" evidence="1">
    <location>
        <begin position="29"/>
        <end position="54"/>
    </location>
</feature>
<accession>A0A6M2D4H9</accession>
<proteinExistence type="predicted"/>
<keyword evidence="1" id="KW-1133">Transmembrane helix</keyword>
<keyword evidence="1" id="KW-0472">Membrane</keyword>
<evidence type="ECO:0000256" key="1">
    <source>
        <dbReference type="SAM" id="Phobius"/>
    </source>
</evidence>
<dbReference type="EMBL" id="GHWJ01007967">
    <property type="protein sequence ID" value="NOV40704.1"/>
    <property type="molecule type" value="Transcribed_RNA"/>
</dbReference>